<dbReference type="Pfam" id="PF12867">
    <property type="entry name" value="DinB_2"/>
    <property type="match status" value="1"/>
</dbReference>
<dbReference type="SUPFAM" id="SSF109854">
    <property type="entry name" value="DinB/YfiT-like putative metalloenzymes"/>
    <property type="match status" value="1"/>
</dbReference>
<dbReference type="RefSeq" id="WP_377118533.1">
    <property type="nucleotide sequence ID" value="NZ_JBHTHZ010000014.1"/>
</dbReference>
<gene>
    <name evidence="2" type="ORF">ACFQZX_19370</name>
</gene>
<evidence type="ECO:0000313" key="2">
    <source>
        <dbReference type="EMBL" id="MFD0795791.1"/>
    </source>
</evidence>
<keyword evidence="3" id="KW-1185">Reference proteome</keyword>
<organism evidence="2 3">
    <name type="scientific">Mucilaginibacter litoreus</name>
    <dbReference type="NCBI Taxonomy" id="1048221"/>
    <lineage>
        <taxon>Bacteria</taxon>
        <taxon>Pseudomonadati</taxon>
        <taxon>Bacteroidota</taxon>
        <taxon>Sphingobacteriia</taxon>
        <taxon>Sphingobacteriales</taxon>
        <taxon>Sphingobacteriaceae</taxon>
        <taxon>Mucilaginibacter</taxon>
    </lineage>
</organism>
<comment type="caution">
    <text evidence="2">The sequence shown here is derived from an EMBL/GenBank/DDBJ whole genome shotgun (WGS) entry which is preliminary data.</text>
</comment>
<dbReference type="InterPro" id="IPR024775">
    <property type="entry name" value="DinB-like"/>
</dbReference>
<proteinExistence type="predicted"/>
<evidence type="ECO:0000259" key="1">
    <source>
        <dbReference type="Pfam" id="PF12867"/>
    </source>
</evidence>
<reference evidence="3" key="1">
    <citation type="journal article" date="2019" name="Int. J. Syst. Evol. Microbiol.">
        <title>The Global Catalogue of Microorganisms (GCM) 10K type strain sequencing project: providing services to taxonomists for standard genome sequencing and annotation.</title>
        <authorList>
            <consortium name="The Broad Institute Genomics Platform"/>
            <consortium name="The Broad Institute Genome Sequencing Center for Infectious Disease"/>
            <person name="Wu L."/>
            <person name="Ma J."/>
        </authorList>
    </citation>
    <scope>NUCLEOTIDE SEQUENCE [LARGE SCALE GENOMIC DNA]</scope>
    <source>
        <strain evidence="3">CCUG 61484</strain>
    </source>
</reference>
<dbReference type="Gene3D" id="1.20.120.450">
    <property type="entry name" value="dinb family like domain"/>
    <property type="match status" value="1"/>
</dbReference>
<dbReference type="EMBL" id="JBHTHZ010000014">
    <property type="protein sequence ID" value="MFD0795791.1"/>
    <property type="molecule type" value="Genomic_DNA"/>
</dbReference>
<sequence>MIKRPNSDEHAPYAAGYIDMLPQDADVLQLLTELQTSTFKLFSNLTDEQAMYAYAEDKWTLKEVLGHLIDTERVFSYRAFVFSREDISLPGFDQDIYVNSTDYNSRDIQQLAAEFKAVREATLYLYRSFTDEQLRRSGVASGHLVKVAALIYMTAGHELYHLKIVKERYMQQ</sequence>
<dbReference type="InterPro" id="IPR034660">
    <property type="entry name" value="DinB/YfiT-like"/>
</dbReference>
<feature type="domain" description="DinB-like" evidence="1">
    <location>
        <begin position="31"/>
        <end position="164"/>
    </location>
</feature>
<evidence type="ECO:0000313" key="3">
    <source>
        <dbReference type="Proteomes" id="UP001597010"/>
    </source>
</evidence>
<accession>A0ABW3AXL8</accession>
<dbReference type="Proteomes" id="UP001597010">
    <property type="component" value="Unassembled WGS sequence"/>
</dbReference>
<protein>
    <submittedName>
        <fullName evidence="2">DinB family protein</fullName>
    </submittedName>
</protein>
<name>A0ABW3AXL8_9SPHI</name>